<evidence type="ECO:0000256" key="2">
    <source>
        <dbReference type="ARBA" id="ARBA00023110"/>
    </source>
</evidence>
<feature type="chain" id="PRO_5045876939" description="Peptidyl-prolyl cis-trans isomerase" evidence="6">
    <location>
        <begin position="23"/>
        <end position="165"/>
    </location>
</feature>
<gene>
    <name evidence="8" type="ORF">K7G82_06440</name>
</gene>
<dbReference type="Gene3D" id="3.10.50.40">
    <property type="match status" value="1"/>
</dbReference>
<evidence type="ECO:0000256" key="5">
    <source>
        <dbReference type="RuleBase" id="RU003915"/>
    </source>
</evidence>
<organism evidence="8 9">
    <name type="scientific">Sphingomonas colocasiae</name>
    <dbReference type="NCBI Taxonomy" id="1848973"/>
    <lineage>
        <taxon>Bacteria</taxon>
        <taxon>Pseudomonadati</taxon>
        <taxon>Pseudomonadota</taxon>
        <taxon>Alphaproteobacteria</taxon>
        <taxon>Sphingomonadales</taxon>
        <taxon>Sphingomonadaceae</taxon>
        <taxon>Sphingomonas</taxon>
    </lineage>
</organism>
<reference evidence="8 9" key="1">
    <citation type="submission" date="2021-08" db="EMBL/GenBank/DDBJ databases">
        <authorList>
            <person name="Tuo L."/>
        </authorList>
    </citation>
    <scope>NUCLEOTIDE SEQUENCE [LARGE SCALE GENOMIC DNA]</scope>
    <source>
        <strain evidence="8 9">JCM 31229</strain>
    </source>
</reference>
<dbReference type="InterPro" id="IPR001179">
    <property type="entry name" value="PPIase_FKBP_dom"/>
</dbReference>
<evidence type="ECO:0000256" key="6">
    <source>
        <dbReference type="SAM" id="SignalP"/>
    </source>
</evidence>
<keyword evidence="3 4" id="KW-0413">Isomerase</keyword>
<evidence type="ECO:0000313" key="8">
    <source>
        <dbReference type="EMBL" id="MBY8821921.1"/>
    </source>
</evidence>
<dbReference type="PANTHER" id="PTHR45779">
    <property type="entry name" value="PEPTIDYLPROLYL ISOMERASE"/>
    <property type="match status" value="1"/>
</dbReference>
<protein>
    <recommendedName>
        <fullName evidence="5">Peptidyl-prolyl cis-trans isomerase</fullName>
        <ecNumber evidence="5">5.2.1.8</ecNumber>
    </recommendedName>
</protein>
<feature type="signal peptide" evidence="6">
    <location>
        <begin position="1"/>
        <end position="22"/>
    </location>
</feature>
<keyword evidence="6" id="KW-0732">Signal</keyword>
<dbReference type="SUPFAM" id="SSF54534">
    <property type="entry name" value="FKBP-like"/>
    <property type="match status" value="1"/>
</dbReference>
<sequence length="165" mass="17275">MGFTRIAPAMALALACTAPAAAQPAQPEGPSQDAAYHNRQMLYLLTLPASEGWRATASGIRYRRVKGDGSGPRPTVADVVTIHYAGRLIDGTEFDSSIARGEPATFPLGGLIRGWQEGVPLMSVGDTFEFAIPQNLAYGPIGRGPIPGGATLVFTIELLGIVGPE</sequence>
<dbReference type="GO" id="GO:0003755">
    <property type="term" value="F:peptidyl-prolyl cis-trans isomerase activity"/>
    <property type="evidence" value="ECO:0007669"/>
    <property type="project" value="UniProtKB-EC"/>
</dbReference>
<dbReference type="PANTHER" id="PTHR45779:SF7">
    <property type="entry name" value="PEPTIDYLPROLYL ISOMERASE"/>
    <property type="match status" value="1"/>
</dbReference>
<dbReference type="InterPro" id="IPR044609">
    <property type="entry name" value="FKBP2/11"/>
</dbReference>
<comment type="similarity">
    <text evidence="5">Belongs to the FKBP-type PPIase family.</text>
</comment>
<dbReference type="RefSeq" id="WP_222988994.1">
    <property type="nucleotide sequence ID" value="NZ_JAINVV010000003.1"/>
</dbReference>
<dbReference type="EC" id="5.2.1.8" evidence="5"/>
<keyword evidence="2 4" id="KW-0697">Rotamase</keyword>
<dbReference type="PROSITE" id="PS51257">
    <property type="entry name" value="PROKAR_LIPOPROTEIN"/>
    <property type="match status" value="1"/>
</dbReference>
<dbReference type="InterPro" id="IPR046357">
    <property type="entry name" value="PPIase_dom_sf"/>
</dbReference>
<dbReference type="EMBL" id="JAINVV010000003">
    <property type="protein sequence ID" value="MBY8821921.1"/>
    <property type="molecule type" value="Genomic_DNA"/>
</dbReference>
<feature type="domain" description="PPIase FKBP-type" evidence="7">
    <location>
        <begin position="77"/>
        <end position="162"/>
    </location>
</feature>
<evidence type="ECO:0000313" key="9">
    <source>
        <dbReference type="Proteomes" id="UP000706039"/>
    </source>
</evidence>
<keyword evidence="9" id="KW-1185">Reference proteome</keyword>
<proteinExistence type="inferred from homology"/>
<evidence type="ECO:0000259" key="7">
    <source>
        <dbReference type="PROSITE" id="PS50059"/>
    </source>
</evidence>
<comment type="catalytic activity">
    <reaction evidence="1 4 5">
        <text>[protein]-peptidylproline (omega=180) = [protein]-peptidylproline (omega=0)</text>
        <dbReference type="Rhea" id="RHEA:16237"/>
        <dbReference type="Rhea" id="RHEA-COMP:10747"/>
        <dbReference type="Rhea" id="RHEA-COMP:10748"/>
        <dbReference type="ChEBI" id="CHEBI:83833"/>
        <dbReference type="ChEBI" id="CHEBI:83834"/>
        <dbReference type="EC" id="5.2.1.8"/>
    </reaction>
</comment>
<comment type="caution">
    <text evidence="8">The sequence shown here is derived from an EMBL/GenBank/DDBJ whole genome shotgun (WGS) entry which is preliminary data.</text>
</comment>
<evidence type="ECO:0000256" key="3">
    <source>
        <dbReference type="ARBA" id="ARBA00023235"/>
    </source>
</evidence>
<accession>A0ABS7PKV7</accession>
<evidence type="ECO:0000256" key="1">
    <source>
        <dbReference type="ARBA" id="ARBA00000971"/>
    </source>
</evidence>
<dbReference type="PROSITE" id="PS50059">
    <property type="entry name" value="FKBP_PPIASE"/>
    <property type="match status" value="1"/>
</dbReference>
<name>A0ABS7PKV7_9SPHN</name>
<evidence type="ECO:0000256" key="4">
    <source>
        <dbReference type="PROSITE-ProRule" id="PRU00277"/>
    </source>
</evidence>
<dbReference type="Proteomes" id="UP000706039">
    <property type="component" value="Unassembled WGS sequence"/>
</dbReference>
<dbReference type="Pfam" id="PF00254">
    <property type="entry name" value="FKBP_C"/>
    <property type="match status" value="1"/>
</dbReference>